<feature type="transmembrane region" description="Helical" evidence="6">
    <location>
        <begin position="143"/>
        <end position="162"/>
    </location>
</feature>
<dbReference type="Gene3D" id="3.40.50.2300">
    <property type="match status" value="1"/>
</dbReference>
<dbReference type="SUPFAM" id="SSF52172">
    <property type="entry name" value="CheY-like"/>
    <property type="match status" value="1"/>
</dbReference>
<dbReference type="AlphaFoldDB" id="B4CY75"/>
<keyword evidence="1 5" id="KW-0597">Phosphoprotein</keyword>
<feature type="modified residue" description="4-aspartylphosphate" evidence="5">
    <location>
        <position position="53"/>
    </location>
</feature>
<dbReference type="InParanoid" id="B4CY75"/>
<dbReference type="PANTHER" id="PTHR44591:SF3">
    <property type="entry name" value="RESPONSE REGULATORY DOMAIN-CONTAINING PROTEIN"/>
    <property type="match status" value="1"/>
</dbReference>
<dbReference type="Pfam" id="PF00072">
    <property type="entry name" value="Response_reg"/>
    <property type="match status" value="1"/>
</dbReference>
<evidence type="ECO:0000313" key="9">
    <source>
        <dbReference type="Proteomes" id="UP000005824"/>
    </source>
</evidence>
<dbReference type="GO" id="GO:0000160">
    <property type="term" value="P:phosphorelay signal transduction system"/>
    <property type="evidence" value="ECO:0007669"/>
    <property type="project" value="UniProtKB-KW"/>
</dbReference>
<gene>
    <name evidence="8" type="ORF">CfE428DRAFT_1516</name>
</gene>
<dbReference type="SMART" id="SM00448">
    <property type="entry name" value="REC"/>
    <property type="match status" value="1"/>
</dbReference>
<dbReference type="STRING" id="497964.CfE428DRAFT_1516"/>
<dbReference type="InterPro" id="IPR011006">
    <property type="entry name" value="CheY-like_superfamily"/>
</dbReference>
<evidence type="ECO:0000313" key="8">
    <source>
        <dbReference type="EMBL" id="EDY21223.1"/>
    </source>
</evidence>
<keyword evidence="6" id="KW-1133">Transmembrane helix</keyword>
<name>B4CY75_9BACT</name>
<keyword evidence="4" id="KW-0804">Transcription</keyword>
<evidence type="ECO:0000256" key="5">
    <source>
        <dbReference type="PROSITE-ProRule" id="PRU00169"/>
    </source>
</evidence>
<dbReference type="RefSeq" id="WP_006978842.1">
    <property type="nucleotide sequence ID" value="NZ_ABVL01000003.1"/>
</dbReference>
<keyword evidence="6" id="KW-0472">Membrane</keyword>
<reference evidence="8 9" key="1">
    <citation type="journal article" date="2011" name="J. Bacteriol.">
        <title>Genome sequence of Chthoniobacter flavus Ellin428, an aerobic heterotrophic soil bacterium.</title>
        <authorList>
            <person name="Kant R."/>
            <person name="van Passel M.W."/>
            <person name="Palva A."/>
            <person name="Lucas S."/>
            <person name="Lapidus A."/>
            <person name="Glavina Del Rio T."/>
            <person name="Dalin E."/>
            <person name="Tice H."/>
            <person name="Bruce D."/>
            <person name="Goodwin L."/>
            <person name="Pitluck S."/>
            <person name="Larimer F.W."/>
            <person name="Land M.L."/>
            <person name="Hauser L."/>
            <person name="Sangwan P."/>
            <person name="de Vos W.M."/>
            <person name="Janssen P.H."/>
            <person name="Smidt H."/>
        </authorList>
    </citation>
    <scope>NUCLEOTIDE SEQUENCE [LARGE SCALE GENOMIC DNA]</scope>
    <source>
        <strain evidence="8 9">Ellin428</strain>
    </source>
</reference>
<dbReference type="EMBL" id="ABVL01000003">
    <property type="protein sequence ID" value="EDY21223.1"/>
    <property type="molecule type" value="Genomic_DNA"/>
</dbReference>
<organism evidence="8 9">
    <name type="scientific">Chthoniobacter flavus Ellin428</name>
    <dbReference type="NCBI Taxonomy" id="497964"/>
    <lineage>
        <taxon>Bacteria</taxon>
        <taxon>Pseudomonadati</taxon>
        <taxon>Verrucomicrobiota</taxon>
        <taxon>Spartobacteria</taxon>
        <taxon>Chthoniobacterales</taxon>
        <taxon>Chthoniobacteraceae</taxon>
        <taxon>Chthoniobacter</taxon>
    </lineage>
</organism>
<evidence type="ECO:0000256" key="4">
    <source>
        <dbReference type="ARBA" id="ARBA00023163"/>
    </source>
</evidence>
<feature type="domain" description="Response regulatory" evidence="7">
    <location>
        <begin position="4"/>
        <end position="118"/>
    </location>
</feature>
<evidence type="ECO:0000256" key="2">
    <source>
        <dbReference type="ARBA" id="ARBA00023012"/>
    </source>
</evidence>
<evidence type="ECO:0000256" key="1">
    <source>
        <dbReference type="ARBA" id="ARBA00022553"/>
    </source>
</evidence>
<dbReference type="eggNOG" id="COG2204">
    <property type="taxonomic scope" value="Bacteria"/>
</dbReference>
<sequence length="166" mass="18503">MSKRILVVDDEPNVRLSYRVTLETEGLAVREADCAARALDRLAGEHFDLAILDMRMPEMDGLDLLAEMRKRGFKTPAVIITAYGDIPHAVRAMQLGAIDFLQKPLTPEALRNLVAEILSRHVVEGDPNHSPNTSRKVNVMPDILCTVATVGFFALMIVFMWACEKI</sequence>
<keyword evidence="2" id="KW-0902">Two-component regulatory system</keyword>
<dbReference type="FunFam" id="3.40.50.2300:FF:000018">
    <property type="entry name" value="DNA-binding transcriptional regulator NtrC"/>
    <property type="match status" value="1"/>
</dbReference>
<dbReference type="InterPro" id="IPR050595">
    <property type="entry name" value="Bact_response_regulator"/>
</dbReference>
<comment type="caution">
    <text evidence="8">The sequence shown here is derived from an EMBL/GenBank/DDBJ whole genome shotgun (WGS) entry which is preliminary data.</text>
</comment>
<keyword evidence="6" id="KW-0812">Transmembrane</keyword>
<protein>
    <submittedName>
        <fullName evidence="8">Response regulator receiver protein</fullName>
    </submittedName>
</protein>
<keyword evidence="9" id="KW-1185">Reference proteome</keyword>
<dbReference type="Proteomes" id="UP000005824">
    <property type="component" value="Unassembled WGS sequence"/>
</dbReference>
<dbReference type="PANTHER" id="PTHR44591">
    <property type="entry name" value="STRESS RESPONSE REGULATOR PROTEIN 1"/>
    <property type="match status" value="1"/>
</dbReference>
<evidence type="ECO:0000256" key="6">
    <source>
        <dbReference type="SAM" id="Phobius"/>
    </source>
</evidence>
<proteinExistence type="predicted"/>
<dbReference type="PROSITE" id="PS50110">
    <property type="entry name" value="RESPONSE_REGULATORY"/>
    <property type="match status" value="1"/>
</dbReference>
<evidence type="ECO:0000259" key="7">
    <source>
        <dbReference type="PROSITE" id="PS50110"/>
    </source>
</evidence>
<evidence type="ECO:0000256" key="3">
    <source>
        <dbReference type="ARBA" id="ARBA00023015"/>
    </source>
</evidence>
<keyword evidence="3" id="KW-0805">Transcription regulation</keyword>
<dbReference type="InterPro" id="IPR001789">
    <property type="entry name" value="Sig_transdc_resp-reg_receiver"/>
</dbReference>
<accession>B4CY75</accession>